<comment type="catalytic activity">
    <reaction evidence="6">
        <text>Na(+)(in) + 2 H(+)(out) = Na(+)(out) + 2 H(+)(in)</text>
        <dbReference type="Rhea" id="RHEA:29251"/>
        <dbReference type="ChEBI" id="CHEBI:15378"/>
        <dbReference type="ChEBI" id="CHEBI:29101"/>
    </reaction>
</comment>
<evidence type="ECO:0000313" key="7">
    <source>
        <dbReference type="EMBL" id="OSM02351.1"/>
    </source>
</evidence>
<proteinExistence type="inferred from homology"/>
<dbReference type="Pfam" id="PF06965">
    <property type="entry name" value="Na_H_antiport_1"/>
    <property type="match status" value="1"/>
</dbReference>
<evidence type="ECO:0000256" key="2">
    <source>
        <dbReference type="ARBA" id="ARBA00022475"/>
    </source>
</evidence>
<comment type="similarity">
    <text evidence="6">Belongs to the NhaA Na(+)/H(+) (TC 2.A.33) antiporter family.</text>
</comment>
<accession>A0A1Y2K2T3</accession>
<dbReference type="InterPro" id="IPR004670">
    <property type="entry name" value="NhaA"/>
</dbReference>
<feature type="transmembrane region" description="Helical" evidence="6">
    <location>
        <begin position="181"/>
        <end position="201"/>
    </location>
</feature>
<dbReference type="EMBL" id="LVJN01000020">
    <property type="protein sequence ID" value="OSM02351.1"/>
    <property type="molecule type" value="Genomic_DNA"/>
</dbReference>
<dbReference type="RefSeq" id="WP_085444832.1">
    <property type="nucleotide sequence ID" value="NZ_LVJN01000020.1"/>
</dbReference>
<keyword evidence="4 6" id="KW-1133">Transmembrane helix</keyword>
<dbReference type="AlphaFoldDB" id="A0A1Y2K2T3"/>
<keyword evidence="6" id="KW-0739">Sodium transport</keyword>
<dbReference type="PANTHER" id="PTHR30341">
    <property type="entry name" value="SODIUM ION/PROTON ANTIPORTER NHAA-RELATED"/>
    <property type="match status" value="1"/>
</dbReference>
<keyword evidence="3 6" id="KW-0812">Transmembrane</keyword>
<protein>
    <recommendedName>
        <fullName evidence="6">Na(+)/H(+) antiporter NhaA</fullName>
    </recommendedName>
    <alternativeName>
        <fullName evidence="6">Sodium/proton antiporter NhaA</fullName>
    </alternativeName>
</protein>
<evidence type="ECO:0000313" key="8">
    <source>
        <dbReference type="Proteomes" id="UP000194003"/>
    </source>
</evidence>
<feature type="transmembrane region" description="Helical" evidence="6">
    <location>
        <begin position="363"/>
        <end position="384"/>
    </location>
</feature>
<dbReference type="Gene3D" id="1.20.1530.10">
    <property type="entry name" value="Na+/H+ antiporter like domain"/>
    <property type="match status" value="1"/>
</dbReference>
<reference evidence="7 8" key="1">
    <citation type="journal article" date="2016" name="BMC Genomics">
        <title>Combined genomic and structural analyses of a cultured magnetotactic bacterium reveals its niche adaptation to a dynamic environment.</title>
        <authorList>
            <person name="Araujo A.C."/>
            <person name="Morillo V."/>
            <person name="Cypriano J."/>
            <person name="Teixeira L.C."/>
            <person name="Leao P."/>
            <person name="Lyra S."/>
            <person name="Almeida L.G."/>
            <person name="Bazylinski D.A."/>
            <person name="Vasconcellos A.T."/>
            <person name="Abreu F."/>
            <person name="Lins U."/>
        </authorList>
    </citation>
    <scope>NUCLEOTIDE SEQUENCE [LARGE SCALE GENOMIC DNA]</scope>
    <source>
        <strain evidence="7 8">IT-1</strain>
    </source>
</reference>
<dbReference type="NCBIfam" id="NF007111">
    <property type="entry name" value="PRK09560.1"/>
    <property type="match status" value="1"/>
</dbReference>
<dbReference type="PANTHER" id="PTHR30341:SF0">
    <property type="entry name" value="NA(+)_H(+) ANTIPORTER NHAA"/>
    <property type="match status" value="1"/>
</dbReference>
<keyword evidence="6" id="KW-0813">Transport</keyword>
<gene>
    <name evidence="6 7" type="primary">nhaA</name>
    <name evidence="7" type="ORF">MAIT1_02481</name>
</gene>
<dbReference type="InterPro" id="IPR023171">
    <property type="entry name" value="Na/H_antiporter_dom_sf"/>
</dbReference>
<feature type="transmembrane region" description="Helical" evidence="6">
    <location>
        <begin position="121"/>
        <end position="142"/>
    </location>
</feature>
<dbReference type="NCBIfam" id="TIGR00773">
    <property type="entry name" value="NhaA"/>
    <property type="match status" value="1"/>
</dbReference>
<keyword evidence="5 6" id="KW-0472">Membrane</keyword>
<keyword evidence="2 6" id="KW-1003">Cell membrane</keyword>
<dbReference type="Proteomes" id="UP000194003">
    <property type="component" value="Unassembled WGS sequence"/>
</dbReference>
<dbReference type="GO" id="GO:0015385">
    <property type="term" value="F:sodium:proton antiporter activity"/>
    <property type="evidence" value="ECO:0007669"/>
    <property type="project" value="UniProtKB-UniRule"/>
</dbReference>
<keyword evidence="6" id="KW-0050">Antiport</keyword>
<dbReference type="GO" id="GO:0006885">
    <property type="term" value="P:regulation of pH"/>
    <property type="evidence" value="ECO:0007669"/>
    <property type="project" value="UniProtKB-UniRule"/>
</dbReference>
<keyword evidence="8" id="KW-1185">Reference proteome</keyword>
<comment type="function">
    <text evidence="6">Na(+)/H(+) antiporter that extrudes sodium in exchange for external protons.</text>
</comment>
<evidence type="ECO:0000256" key="3">
    <source>
        <dbReference type="ARBA" id="ARBA00022692"/>
    </source>
</evidence>
<comment type="caution">
    <text evidence="7">The sequence shown here is derived from an EMBL/GenBank/DDBJ whole genome shotgun (WGS) entry which is preliminary data.</text>
</comment>
<feature type="transmembrane region" description="Helical" evidence="6">
    <location>
        <begin position="91"/>
        <end position="115"/>
    </location>
</feature>
<feature type="transmembrane region" description="Helical" evidence="6">
    <location>
        <begin position="12"/>
        <end position="29"/>
    </location>
</feature>
<comment type="subcellular location">
    <subcellularLocation>
        <location evidence="1">Cell inner membrane</location>
        <topology evidence="1">Multi-pass membrane protein</topology>
    </subcellularLocation>
    <subcellularLocation>
        <location evidence="6">Cell membrane</location>
        <topology evidence="6">Multi-pass membrane protein</topology>
    </subcellularLocation>
</comment>
<feature type="transmembrane region" description="Helical" evidence="6">
    <location>
        <begin position="59"/>
        <end position="79"/>
    </location>
</feature>
<dbReference type="GO" id="GO:0005886">
    <property type="term" value="C:plasma membrane"/>
    <property type="evidence" value="ECO:0007669"/>
    <property type="project" value="UniProtKB-SubCell"/>
</dbReference>
<feature type="transmembrane region" description="Helical" evidence="6">
    <location>
        <begin position="154"/>
        <end position="175"/>
    </location>
</feature>
<evidence type="ECO:0000256" key="4">
    <source>
        <dbReference type="ARBA" id="ARBA00022989"/>
    </source>
</evidence>
<dbReference type="HAMAP" id="MF_01844">
    <property type="entry name" value="NhaA"/>
    <property type="match status" value="1"/>
</dbReference>
<keyword evidence="6" id="KW-0406">Ion transport</keyword>
<organism evidence="7 8">
    <name type="scientific">Magnetofaba australis IT-1</name>
    <dbReference type="NCBI Taxonomy" id="1434232"/>
    <lineage>
        <taxon>Bacteria</taxon>
        <taxon>Pseudomonadati</taxon>
        <taxon>Pseudomonadota</taxon>
        <taxon>Magnetococcia</taxon>
        <taxon>Magnetococcales</taxon>
        <taxon>Magnetococcaceae</taxon>
        <taxon>Magnetofaba</taxon>
    </lineage>
</organism>
<dbReference type="STRING" id="1434232.MAIT1_02481"/>
<evidence type="ECO:0000256" key="6">
    <source>
        <dbReference type="HAMAP-Rule" id="MF_01844"/>
    </source>
</evidence>
<feature type="transmembrane region" description="Helical" evidence="6">
    <location>
        <begin position="330"/>
        <end position="351"/>
    </location>
</feature>
<dbReference type="NCBIfam" id="NF007112">
    <property type="entry name" value="PRK09561.1"/>
    <property type="match status" value="1"/>
</dbReference>
<name>A0A1Y2K2T3_9PROT</name>
<feature type="transmembrane region" description="Helical" evidence="6">
    <location>
        <begin position="289"/>
        <end position="310"/>
    </location>
</feature>
<evidence type="ECO:0000256" key="5">
    <source>
        <dbReference type="ARBA" id="ARBA00023136"/>
    </source>
</evidence>
<feature type="transmembrane region" description="Helical" evidence="6">
    <location>
        <begin position="213"/>
        <end position="237"/>
    </location>
</feature>
<keyword evidence="6" id="KW-0915">Sodium</keyword>
<evidence type="ECO:0000256" key="1">
    <source>
        <dbReference type="ARBA" id="ARBA00004429"/>
    </source>
</evidence>
<sequence length="392" mass="40836">MNAAIKHLLHNPAASGIFIFLAAVAAMGVENSAWSGMYNDFLNIPVAVQFAELKIAKPLLLWINDGLMAVFFLLVGLELKREFLEGELSQPANVVLPIAGAIGGIAMPAAIYAGINHADAAALQGWAIPTATDIAFALGILALLGSRVPPALKLFLLTLAIIDDLVAIIIIALFYTSDLSVGSLQVAAVGIGVLVAMNRLGVKGVSGYGLVGVVLWVAVLKSGVHATLAGVVLAFAIPMHGDEGEPSPLKQLEHDLHHVVGLGILPLFAFANAGVSLQGMSVTDLLSPVPFGIAMGLFLGKQIGVFGFVWLTVRTGLAKLPEEMRWPQLYGLSLLCGVGFTMSLFISSLAFEHGGAAGAPDIGPARLGILGGSILSGLLGFILLRLTLPKHR</sequence>
<dbReference type="OrthoDB" id="9808135at2"/>